<dbReference type="GO" id="GO:1904680">
    <property type="term" value="F:peptide transmembrane transporter activity"/>
    <property type="evidence" value="ECO:0007669"/>
    <property type="project" value="InterPro"/>
</dbReference>
<evidence type="ECO:0000256" key="1">
    <source>
        <dbReference type="ARBA" id="ARBA00004651"/>
    </source>
</evidence>
<evidence type="ECO:0000256" key="6">
    <source>
        <dbReference type="ARBA" id="ARBA00023136"/>
    </source>
</evidence>
<evidence type="ECO:0000256" key="2">
    <source>
        <dbReference type="ARBA" id="ARBA00022448"/>
    </source>
</evidence>
<organism evidence="8">
    <name type="scientific">Cyprideis torosa</name>
    <dbReference type="NCBI Taxonomy" id="163714"/>
    <lineage>
        <taxon>Eukaryota</taxon>
        <taxon>Metazoa</taxon>
        <taxon>Ecdysozoa</taxon>
        <taxon>Arthropoda</taxon>
        <taxon>Crustacea</taxon>
        <taxon>Oligostraca</taxon>
        <taxon>Ostracoda</taxon>
        <taxon>Podocopa</taxon>
        <taxon>Podocopida</taxon>
        <taxon>Cytherocopina</taxon>
        <taxon>Cytheroidea</taxon>
        <taxon>Cytherideidae</taxon>
        <taxon>Cyprideis</taxon>
    </lineage>
</organism>
<feature type="non-terminal residue" evidence="8">
    <location>
        <position position="387"/>
    </location>
</feature>
<keyword evidence="6" id="KW-0472">Membrane</keyword>
<dbReference type="SUPFAM" id="SSF103473">
    <property type="entry name" value="MFS general substrate transporter"/>
    <property type="match status" value="1"/>
</dbReference>
<keyword evidence="4 7" id="KW-0812">Transmembrane</keyword>
<comment type="subcellular location">
    <subcellularLocation>
        <location evidence="1">Cell membrane</location>
        <topology evidence="1">Multi-pass membrane protein</topology>
    </subcellularLocation>
    <subcellularLocation>
        <location evidence="7">Membrane</location>
        <topology evidence="7">Multi-pass membrane protein</topology>
    </subcellularLocation>
</comment>
<dbReference type="InterPro" id="IPR005279">
    <property type="entry name" value="Dipep/tripep_permease"/>
</dbReference>
<dbReference type="PROSITE" id="PS01023">
    <property type="entry name" value="PTR2_2"/>
    <property type="match status" value="1"/>
</dbReference>
<keyword evidence="2 7" id="KW-0813">Transport</keyword>
<dbReference type="InterPro" id="IPR050171">
    <property type="entry name" value="MFS_Transporters"/>
</dbReference>
<dbReference type="NCBIfam" id="TIGR00924">
    <property type="entry name" value="yjdL_sub1_fam"/>
    <property type="match status" value="1"/>
</dbReference>
<dbReference type="Pfam" id="PF00854">
    <property type="entry name" value="PTR2"/>
    <property type="match status" value="1"/>
</dbReference>
<evidence type="ECO:0000256" key="3">
    <source>
        <dbReference type="ARBA" id="ARBA00022475"/>
    </source>
</evidence>
<dbReference type="GO" id="GO:0006857">
    <property type="term" value="P:oligopeptide transport"/>
    <property type="evidence" value="ECO:0007669"/>
    <property type="project" value="InterPro"/>
</dbReference>
<comment type="similarity">
    <text evidence="7">Belongs to the major facilitator superfamily. Proton-dependent oligopeptide transporter (POT/PTR) (TC 2.A.17) family.</text>
</comment>
<proteinExistence type="inferred from homology"/>
<evidence type="ECO:0000313" key="8">
    <source>
        <dbReference type="EMBL" id="CAD7236989.1"/>
    </source>
</evidence>
<evidence type="ECO:0000256" key="5">
    <source>
        <dbReference type="ARBA" id="ARBA00022989"/>
    </source>
</evidence>
<evidence type="ECO:0000256" key="7">
    <source>
        <dbReference type="RuleBase" id="RU003755"/>
    </source>
</evidence>
<reference evidence="8" key="1">
    <citation type="submission" date="2020-11" db="EMBL/GenBank/DDBJ databases">
        <authorList>
            <person name="Tran Van P."/>
        </authorList>
    </citation>
    <scope>NUCLEOTIDE SEQUENCE</scope>
</reference>
<accession>A0A7R8ZU08</accession>
<dbReference type="AlphaFoldDB" id="A0A7R8ZU08"/>
<sequence length="387" mass="42867">MIWLVLAYLFHTIGELCISPVALSFITKLAPVKYASLMMGKYHPKALFTLFFAELWERFSFYGMRALLILYMTKVLFEHMGQEGADVRAYGIYGAYGALVYGMPVIGGLLADRFFGFRKSIILGGILMALGHFVLGLEGKFYEQNDPRKDGAFTIFYMGVNIGAFLAPLWCGFLGENYGWDWGFSLAGVGMLVGVLVFYFSQNQFGDEGYPPDTAKLKAPAFLGISNEVGVVILSILAVGLAAVLLDHNSIVTYSLPFLIAGVLIYILSYSIKLVSDGDKVAGQRLWVVLVLFFFHTIFWALFEQAGSSLVLFADRNVDMMGIPASMTQSFNPLFIMLLAPLFSMMWLNLNKNKKEPSTPMKFFWGLAQMAIGYGIVVLGGKMFGTA</sequence>
<dbReference type="PANTHER" id="PTHR23517">
    <property type="entry name" value="RESISTANCE PROTEIN MDTM, PUTATIVE-RELATED-RELATED"/>
    <property type="match status" value="1"/>
</dbReference>
<dbReference type="InterPro" id="IPR000109">
    <property type="entry name" value="POT_fam"/>
</dbReference>
<dbReference type="GO" id="GO:0005886">
    <property type="term" value="C:plasma membrane"/>
    <property type="evidence" value="ECO:0007669"/>
    <property type="project" value="UniProtKB-SubCell"/>
</dbReference>
<gene>
    <name evidence="8" type="ORF">CTOB1V02_LOCUS14804</name>
</gene>
<name>A0A7R8ZU08_9CRUS</name>
<evidence type="ECO:0000256" key="4">
    <source>
        <dbReference type="ARBA" id="ARBA00022692"/>
    </source>
</evidence>
<dbReference type="EMBL" id="OB683755">
    <property type="protein sequence ID" value="CAD7236989.1"/>
    <property type="molecule type" value="Genomic_DNA"/>
</dbReference>
<keyword evidence="5" id="KW-1133">Transmembrane helix</keyword>
<dbReference type="OrthoDB" id="205993at2759"/>
<dbReference type="CDD" id="cd17346">
    <property type="entry name" value="MFS_DtpA_like"/>
    <property type="match status" value="1"/>
</dbReference>
<dbReference type="InterPro" id="IPR036259">
    <property type="entry name" value="MFS_trans_sf"/>
</dbReference>
<dbReference type="PANTHER" id="PTHR23517:SF15">
    <property type="entry name" value="PROTON-DEPENDENT OLIGOPEPTIDE FAMILY TRANSPORT PROTEIN"/>
    <property type="match status" value="1"/>
</dbReference>
<protein>
    <submittedName>
        <fullName evidence="8">Uncharacterized protein</fullName>
    </submittedName>
</protein>
<keyword evidence="3" id="KW-1003">Cell membrane</keyword>
<dbReference type="Gene3D" id="1.20.1250.20">
    <property type="entry name" value="MFS general substrate transporter like domains"/>
    <property type="match status" value="3"/>
</dbReference>
<dbReference type="InterPro" id="IPR018456">
    <property type="entry name" value="PTR2_symporter_CS"/>
</dbReference>